<dbReference type="Gene3D" id="3.30.160.60">
    <property type="entry name" value="Classic Zinc Finger"/>
    <property type="match status" value="2"/>
</dbReference>
<dbReference type="PROSITE" id="PS50157">
    <property type="entry name" value="ZINC_FINGER_C2H2_2"/>
    <property type="match status" value="3"/>
</dbReference>
<feature type="domain" description="C2H2-type" evidence="10">
    <location>
        <begin position="168"/>
        <end position="191"/>
    </location>
</feature>
<evidence type="ECO:0000256" key="4">
    <source>
        <dbReference type="ARBA" id="ARBA00022833"/>
    </source>
</evidence>
<evidence type="ECO:0000256" key="8">
    <source>
        <dbReference type="PROSITE-ProRule" id="PRU00042"/>
    </source>
</evidence>
<dbReference type="GO" id="GO:0006357">
    <property type="term" value="P:regulation of transcription by RNA polymerase II"/>
    <property type="evidence" value="ECO:0007669"/>
    <property type="project" value="TreeGrafter"/>
</dbReference>
<dbReference type="OrthoDB" id="3437960at2759"/>
<gene>
    <name evidence="11" type="ORF">L596_003014</name>
</gene>
<dbReference type="InterPro" id="IPR013087">
    <property type="entry name" value="Znf_C2H2_type"/>
</dbReference>
<feature type="compositionally biased region" description="Basic and acidic residues" evidence="9">
    <location>
        <begin position="121"/>
        <end position="130"/>
    </location>
</feature>
<keyword evidence="5" id="KW-0805">Transcription regulation</keyword>
<sequence>MKCKVTFDQAKELRTHMAKEHKEPFKCEICNYSHHKKYMISRHMRNCHNNKSIVCDIDGCFINFAKNKRIQHFRDFHPSHPVALAADSRRSTPRPSEDCEQSDDAISTYLPSTSTGTPEGSYERDLHDDSTPASPAYEFNSRNAAPKLEKGFFEIKISRSSDAPKDALRCQKCGKYYKGPAELTKHIMTVHEKCWKASAQKKRTYACTVEGCSRKFRTPQECKDHENQHRGGPPPYKCTWCEISYYTRRVYADHLNKAHNVSIKDL</sequence>
<comment type="subcellular location">
    <subcellularLocation>
        <location evidence="1">Nucleus</location>
    </subcellularLocation>
</comment>
<reference evidence="11 12" key="2">
    <citation type="journal article" date="2019" name="G3 (Bethesda)">
        <title>Hybrid Assembly of the Genome of the Entomopathogenic Nematode Steinernema carpocapsae Identifies the X-Chromosome.</title>
        <authorList>
            <person name="Serra L."/>
            <person name="Macchietto M."/>
            <person name="Macias-Munoz A."/>
            <person name="McGill C.J."/>
            <person name="Rodriguez I.M."/>
            <person name="Rodriguez B."/>
            <person name="Murad R."/>
            <person name="Mortazavi A."/>
        </authorList>
    </citation>
    <scope>NUCLEOTIDE SEQUENCE [LARGE SCALE GENOMIC DNA]</scope>
    <source>
        <strain evidence="11 12">ALL</strain>
    </source>
</reference>
<evidence type="ECO:0000256" key="6">
    <source>
        <dbReference type="ARBA" id="ARBA00023163"/>
    </source>
</evidence>
<evidence type="ECO:0000256" key="7">
    <source>
        <dbReference type="ARBA" id="ARBA00023242"/>
    </source>
</evidence>
<keyword evidence="2" id="KW-0479">Metal-binding</keyword>
<dbReference type="EMBL" id="CM016762">
    <property type="protein sequence ID" value="TMS35655.1"/>
    <property type="molecule type" value="Genomic_DNA"/>
</dbReference>
<reference evidence="11 12" key="1">
    <citation type="journal article" date="2015" name="Genome Biol.">
        <title>Comparative genomics of Steinernema reveals deeply conserved gene regulatory networks.</title>
        <authorList>
            <person name="Dillman A.R."/>
            <person name="Macchietto M."/>
            <person name="Porter C.F."/>
            <person name="Rogers A."/>
            <person name="Williams B."/>
            <person name="Antoshechkin I."/>
            <person name="Lee M.M."/>
            <person name="Goodwin Z."/>
            <person name="Lu X."/>
            <person name="Lewis E.E."/>
            <person name="Goodrich-Blair H."/>
            <person name="Stock S.P."/>
            <person name="Adams B.J."/>
            <person name="Sternberg P.W."/>
            <person name="Mortazavi A."/>
        </authorList>
    </citation>
    <scope>NUCLEOTIDE SEQUENCE [LARGE SCALE GENOMIC DNA]</scope>
    <source>
        <strain evidence="11 12">ALL</strain>
    </source>
</reference>
<proteinExistence type="predicted"/>
<organism evidence="11 12">
    <name type="scientific">Steinernema carpocapsae</name>
    <name type="common">Entomopathogenic nematode</name>
    <dbReference type="NCBI Taxonomy" id="34508"/>
    <lineage>
        <taxon>Eukaryota</taxon>
        <taxon>Metazoa</taxon>
        <taxon>Ecdysozoa</taxon>
        <taxon>Nematoda</taxon>
        <taxon>Chromadorea</taxon>
        <taxon>Rhabditida</taxon>
        <taxon>Tylenchina</taxon>
        <taxon>Panagrolaimomorpha</taxon>
        <taxon>Strongyloidoidea</taxon>
        <taxon>Steinernematidae</taxon>
        <taxon>Steinernema</taxon>
    </lineage>
</organism>
<dbReference type="GO" id="GO:0005634">
    <property type="term" value="C:nucleus"/>
    <property type="evidence" value="ECO:0007669"/>
    <property type="project" value="UniProtKB-SubCell"/>
</dbReference>
<dbReference type="PANTHER" id="PTHR46179">
    <property type="entry name" value="ZINC FINGER PROTEIN"/>
    <property type="match status" value="1"/>
</dbReference>
<accession>A0A4U8UST6</accession>
<evidence type="ECO:0000256" key="2">
    <source>
        <dbReference type="ARBA" id="ARBA00022723"/>
    </source>
</evidence>
<dbReference type="InterPro" id="IPR036236">
    <property type="entry name" value="Znf_C2H2_sf"/>
</dbReference>
<feature type="compositionally biased region" description="Polar residues" evidence="9">
    <location>
        <begin position="109"/>
        <end position="118"/>
    </location>
</feature>
<dbReference type="GO" id="GO:0008270">
    <property type="term" value="F:zinc ion binding"/>
    <property type="evidence" value="ECO:0007669"/>
    <property type="project" value="UniProtKB-KW"/>
</dbReference>
<dbReference type="STRING" id="34508.A0A4U8UST6"/>
<keyword evidence="6" id="KW-0804">Transcription</keyword>
<keyword evidence="12" id="KW-1185">Reference proteome</keyword>
<keyword evidence="4" id="KW-0862">Zinc</keyword>
<dbReference type="SUPFAM" id="SSF57667">
    <property type="entry name" value="beta-beta-alpha zinc fingers"/>
    <property type="match status" value="1"/>
</dbReference>
<dbReference type="InterPro" id="IPR051061">
    <property type="entry name" value="Zinc_finger_trans_reg"/>
</dbReference>
<evidence type="ECO:0000256" key="3">
    <source>
        <dbReference type="ARBA" id="ARBA00022771"/>
    </source>
</evidence>
<dbReference type="PANTHER" id="PTHR46179:SF13">
    <property type="entry name" value="C2H2-TYPE DOMAIN-CONTAINING PROTEIN"/>
    <property type="match status" value="1"/>
</dbReference>
<feature type="domain" description="C2H2-type" evidence="10">
    <location>
        <begin position="205"/>
        <end position="234"/>
    </location>
</feature>
<evidence type="ECO:0000259" key="10">
    <source>
        <dbReference type="PROSITE" id="PS50157"/>
    </source>
</evidence>
<evidence type="ECO:0000256" key="5">
    <source>
        <dbReference type="ARBA" id="ARBA00023015"/>
    </source>
</evidence>
<dbReference type="SMART" id="SM00355">
    <property type="entry name" value="ZnF_C2H2"/>
    <property type="match status" value="6"/>
</dbReference>
<dbReference type="AlphaFoldDB" id="A0A4U8UST6"/>
<keyword evidence="7" id="KW-0539">Nucleus</keyword>
<dbReference type="EMBL" id="AZBU02000001">
    <property type="protein sequence ID" value="TMS35655.1"/>
    <property type="molecule type" value="Genomic_DNA"/>
</dbReference>
<keyword evidence="3 8" id="KW-0863">Zinc-finger</keyword>
<comment type="caution">
    <text evidence="11">The sequence shown here is derived from an EMBL/GenBank/DDBJ whole genome shotgun (WGS) entry which is preliminary data.</text>
</comment>
<evidence type="ECO:0000313" key="11">
    <source>
        <dbReference type="EMBL" id="TMS35655.1"/>
    </source>
</evidence>
<name>A0A4U8UST6_STECR</name>
<feature type="region of interest" description="Disordered" evidence="9">
    <location>
        <begin position="86"/>
        <end position="140"/>
    </location>
</feature>
<dbReference type="Proteomes" id="UP000298663">
    <property type="component" value="Chromosome X"/>
</dbReference>
<protein>
    <recommendedName>
        <fullName evidence="10">C2H2-type domain-containing protein</fullName>
    </recommendedName>
</protein>
<evidence type="ECO:0000256" key="9">
    <source>
        <dbReference type="SAM" id="MobiDB-lite"/>
    </source>
</evidence>
<feature type="domain" description="C2H2-type" evidence="10">
    <location>
        <begin position="25"/>
        <end position="53"/>
    </location>
</feature>
<evidence type="ECO:0000256" key="1">
    <source>
        <dbReference type="ARBA" id="ARBA00004123"/>
    </source>
</evidence>
<evidence type="ECO:0000313" key="12">
    <source>
        <dbReference type="Proteomes" id="UP000298663"/>
    </source>
</evidence>
<dbReference type="Pfam" id="PF00096">
    <property type="entry name" value="zf-C2H2"/>
    <property type="match status" value="1"/>
</dbReference>
<dbReference type="PROSITE" id="PS00028">
    <property type="entry name" value="ZINC_FINGER_C2H2_1"/>
    <property type="match status" value="3"/>
</dbReference>